<protein>
    <recommendedName>
        <fullName evidence="3">Antitoxin</fullName>
    </recommendedName>
</protein>
<reference evidence="1 2" key="1">
    <citation type="submission" date="2018-01" db="EMBL/GenBank/DDBJ databases">
        <title>The draft genome of an aniline degradation strain ANB-1.</title>
        <authorList>
            <person name="Zhang L."/>
            <person name="Jiang J."/>
        </authorList>
    </citation>
    <scope>NUCLEOTIDE SEQUENCE [LARGE SCALE GENOMIC DNA]</scope>
    <source>
        <strain evidence="1 2">ANB-1</strain>
    </source>
</reference>
<dbReference type="Proteomes" id="UP000235994">
    <property type="component" value="Unassembled WGS sequence"/>
</dbReference>
<evidence type="ECO:0000313" key="2">
    <source>
        <dbReference type="Proteomes" id="UP000235994"/>
    </source>
</evidence>
<dbReference type="RefSeq" id="WP_102775202.1">
    <property type="nucleotide sequence ID" value="NZ_POQS01000007.1"/>
</dbReference>
<sequence length="82" mass="9208">MAIPYVAIPQEELASCLDDMIQAARDGARVVITRNGQAHAQICQVNPLLTEEAHNAIEELKRFPKIEMDEATWWHIIKGAPE</sequence>
<evidence type="ECO:0000313" key="1">
    <source>
        <dbReference type="EMBL" id="PND31236.1"/>
    </source>
</evidence>
<name>A0A2N8KCP0_9BURK</name>
<accession>A0A2N8KCP0</accession>
<comment type="caution">
    <text evidence="1">The sequence shown here is derived from an EMBL/GenBank/DDBJ whole genome shotgun (WGS) entry which is preliminary data.</text>
</comment>
<organism evidence="1 2">
    <name type="scientific">Achromobacter pulmonis</name>
    <dbReference type="NCBI Taxonomy" id="1389932"/>
    <lineage>
        <taxon>Bacteria</taxon>
        <taxon>Pseudomonadati</taxon>
        <taxon>Pseudomonadota</taxon>
        <taxon>Betaproteobacteria</taxon>
        <taxon>Burkholderiales</taxon>
        <taxon>Alcaligenaceae</taxon>
        <taxon>Achromobacter</taxon>
    </lineage>
</organism>
<keyword evidence="2" id="KW-1185">Reference proteome</keyword>
<evidence type="ECO:0008006" key="3">
    <source>
        <dbReference type="Google" id="ProtNLM"/>
    </source>
</evidence>
<gene>
    <name evidence="1" type="ORF">C1I89_25675</name>
</gene>
<proteinExistence type="predicted"/>
<dbReference type="EMBL" id="POQS01000007">
    <property type="protein sequence ID" value="PND31236.1"/>
    <property type="molecule type" value="Genomic_DNA"/>
</dbReference>
<dbReference type="AlphaFoldDB" id="A0A2N8KCP0"/>